<evidence type="ECO:0000256" key="6">
    <source>
        <dbReference type="ARBA" id="ARBA00023136"/>
    </source>
</evidence>
<comment type="caution">
    <text evidence="8">The sequence shown here is derived from an EMBL/GenBank/DDBJ whole genome shotgun (WGS) entry which is preliminary data.</text>
</comment>
<evidence type="ECO:0000256" key="5">
    <source>
        <dbReference type="ARBA" id="ARBA00022989"/>
    </source>
</evidence>
<reference evidence="8 9" key="2">
    <citation type="submission" date="2024-02" db="EMBL/GenBank/DDBJ databases">
        <title>The Genome Sequence of Enterococcus sp. DIV0159.</title>
        <authorList>
            <person name="Earl A."/>
            <person name="Manson A."/>
            <person name="Gilmore M."/>
            <person name="Sanders J."/>
            <person name="Shea T."/>
            <person name="Howe W."/>
            <person name="Livny J."/>
            <person name="Cuomo C."/>
            <person name="Neafsey D."/>
            <person name="Birren B."/>
        </authorList>
    </citation>
    <scope>NUCLEOTIDE SEQUENCE [LARGE SCALE GENOMIC DNA]</scope>
    <source>
        <strain evidence="8 9">665A</strain>
    </source>
</reference>
<protein>
    <recommendedName>
        <fullName evidence="10">MATE family efflux transporter</fullName>
    </recommendedName>
</protein>
<feature type="transmembrane region" description="Helical" evidence="7">
    <location>
        <begin position="124"/>
        <end position="145"/>
    </location>
</feature>
<comment type="subcellular location">
    <subcellularLocation>
        <location evidence="1">Cell membrane</location>
        <topology evidence="1">Multi-pass membrane protein</topology>
    </subcellularLocation>
</comment>
<feature type="transmembrane region" description="Helical" evidence="7">
    <location>
        <begin position="7"/>
        <end position="26"/>
    </location>
</feature>
<feature type="transmembrane region" description="Helical" evidence="7">
    <location>
        <begin position="189"/>
        <end position="208"/>
    </location>
</feature>
<feature type="transmembrane region" description="Helical" evidence="7">
    <location>
        <begin position="83"/>
        <end position="104"/>
    </location>
</feature>
<keyword evidence="9" id="KW-1185">Reference proteome</keyword>
<dbReference type="InterPro" id="IPR047135">
    <property type="entry name" value="YsiQ"/>
</dbReference>
<evidence type="ECO:0000313" key="8">
    <source>
        <dbReference type="EMBL" id="MEO1772259.1"/>
    </source>
</evidence>
<evidence type="ECO:0000313" key="9">
    <source>
        <dbReference type="Proteomes" id="UP000664357"/>
    </source>
</evidence>
<evidence type="ECO:0000256" key="3">
    <source>
        <dbReference type="ARBA" id="ARBA00022475"/>
    </source>
</evidence>
<sequence>MKFSKRFFSLYTIFVLQNVVTLSVNLTDNMMIGAYSEIALSGVAAINQVQFFYQQILNALGEGVVMISSQYWGTDRIEPIKKIVAIAIKITIGAAVLLFTAVSLFPEQVMRIFTTSQPIIEQGINYLMIVRFSYFFLAITMILLASLRSVEVVKIGFYLSIAAFLLNICINYTLIFGKFGAPELGVQGAAIGTLIARIIELTLLLLYLKLRDKTLRSKVKDYLTFDSLLRKDYFRVVAPMTAIAALWGLSTGLQTSILGYMSSTAIAANSVASVLFLLVKGGAVGAASAGAIIIGKEIGSGNLDQVIVYSKKLQKMYLAIGIIGGILLFIVRVPILGLYDLSIETQTMANQFLIILSVIYVGMGYQMPTSEGIIRGGGSPMFIIKMNLISSWLIVIPLSYLLAFYFKASPAVVVFALNSDQLFKCVPVFLKANFGKWIYKLTREESEKADIQEIV</sequence>
<proteinExistence type="predicted"/>
<dbReference type="PANTHER" id="PTHR42925">
    <property type="entry name" value="MULTIDRUG AND TOXIN EFFLUX PROTEIN MATE FAMILY"/>
    <property type="match status" value="1"/>
</dbReference>
<dbReference type="InterPro" id="IPR048279">
    <property type="entry name" value="MdtK-like"/>
</dbReference>
<dbReference type="NCBIfam" id="TIGR00797">
    <property type="entry name" value="matE"/>
    <property type="match status" value="1"/>
</dbReference>
<evidence type="ECO:0000256" key="4">
    <source>
        <dbReference type="ARBA" id="ARBA00022692"/>
    </source>
</evidence>
<keyword evidence="3" id="KW-1003">Cell membrane</keyword>
<feature type="transmembrane region" description="Helical" evidence="7">
    <location>
        <begin position="32"/>
        <end position="53"/>
    </location>
</feature>
<evidence type="ECO:0000256" key="2">
    <source>
        <dbReference type="ARBA" id="ARBA00022448"/>
    </source>
</evidence>
<feature type="transmembrane region" description="Helical" evidence="7">
    <location>
        <begin position="233"/>
        <end position="250"/>
    </location>
</feature>
<reference evidence="8 9" key="1">
    <citation type="submission" date="2021-03" db="EMBL/GenBank/DDBJ databases">
        <authorList>
            <person name="Gilmore M.S."/>
            <person name="Schwartzman J."/>
            <person name="Van Tyne D."/>
            <person name="Martin M."/>
            <person name="Earl A.M."/>
            <person name="Manson A.L."/>
            <person name="Straub T."/>
            <person name="Salamzade R."/>
            <person name="Saavedra J."/>
            <person name="Lebreton F."/>
            <person name="Prichula J."/>
            <person name="Schaufler K."/>
            <person name="Gaca A."/>
            <person name="Sgardioli B."/>
            <person name="Wagenaar J."/>
            <person name="Strong T."/>
        </authorList>
    </citation>
    <scope>NUCLEOTIDE SEQUENCE [LARGE SCALE GENOMIC DNA]</scope>
    <source>
        <strain evidence="8 9">665A</strain>
    </source>
</reference>
<dbReference type="RefSeq" id="WP_207701842.1">
    <property type="nucleotide sequence ID" value="NZ_JAFREL020000004.1"/>
</dbReference>
<feature type="transmembrane region" description="Helical" evidence="7">
    <location>
        <begin position="348"/>
        <end position="365"/>
    </location>
</feature>
<gene>
    <name evidence="8" type="ORF">JZO67_004241</name>
</gene>
<dbReference type="Pfam" id="PF01554">
    <property type="entry name" value="MatE"/>
    <property type="match status" value="2"/>
</dbReference>
<evidence type="ECO:0008006" key="10">
    <source>
        <dbReference type="Google" id="ProtNLM"/>
    </source>
</evidence>
<dbReference type="PANTHER" id="PTHR42925:SF2">
    <property type="entry name" value="NA+ DRIVEN MULTIDRUG EFFLUX PUMP"/>
    <property type="match status" value="1"/>
</dbReference>
<feature type="transmembrane region" description="Helical" evidence="7">
    <location>
        <begin position="157"/>
        <end position="177"/>
    </location>
</feature>
<evidence type="ECO:0000256" key="1">
    <source>
        <dbReference type="ARBA" id="ARBA00004651"/>
    </source>
</evidence>
<feature type="transmembrane region" description="Helical" evidence="7">
    <location>
        <begin position="316"/>
        <end position="336"/>
    </location>
</feature>
<feature type="transmembrane region" description="Helical" evidence="7">
    <location>
        <begin position="386"/>
        <end position="406"/>
    </location>
</feature>
<evidence type="ECO:0000256" key="7">
    <source>
        <dbReference type="SAM" id="Phobius"/>
    </source>
</evidence>
<dbReference type="PIRSF" id="PIRSF006603">
    <property type="entry name" value="DinF"/>
    <property type="match status" value="1"/>
</dbReference>
<accession>A0ABV0EUD9</accession>
<dbReference type="InterPro" id="IPR002528">
    <property type="entry name" value="MATE_fam"/>
</dbReference>
<feature type="transmembrane region" description="Helical" evidence="7">
    <location>
        <begin position="270"/>
        <end position="295"/>
    </location>
</feature>
<dbReference type="Proteomes" id="UP000664357">
    <property type="component" value="Unassembled WGS sequence"/>
</dbReference>
<keyword evidence="6 7" id="KW-0472">Membrane</keyword>
<keyword evidence="5 7" id="KW-1133">Transmembrane helix</keyword>
<keyword evidence="4 7" id="KW-0812">Transmembrane</keyword>
<keyword evidence="2" id="KW-0813">Transport</keyword>
<name>A0ABV0EUD9_9ENTE</name>
<dbReference type="EMBL" id="JAFREL020000004">
    <property type="protein sequence ID" value="MEO1772259.1"/>
    <property type="molecule type" value="Genomic_DNA"/>
</dbReference>
<organism evidence="8 9">
    <name type="scientific">Candidatus Enterococcus ferrettii</name>
    <dbReference type="NCBI Taxonomy" id="2815324"/>
    <lineage>
        <taxon>Bacteria</taxon>
        <taxon>Bacillati</taxon>
        <taxon>Bacillota</taxon>
        <taxon>Bacilli</taxon>
        <taxon>Lactobacillales</taxon>
        <taxon>Enterococcaceae</taxon>
        <taxon>Enterococcus</taxon>
    </lineage>
</organism>